<protein>
    <submittedName>
        <fullName evidence="1">Uncharacterized protein</fullName>
    </submittedName>
</protein>
<name>A0A0J6Y1E3_COCIT</name>
<evidence type="ECO:0000313" key="2">
    <source>
        <dbReference type="Proteomes" id="UP000054565"/>
    </source>
</evidence>
<accession>A0A0J6Y1E3</accession>
<evidence type="ECO:0000313" key="1">
    <source>
        <dbReference type="EMBL" id="KMP00438.1"/>
    </source>
</evidence>
<dbReference type="Proteomes" id="UP000054565">
    <property type="component" value="Unassembled WGS sequence"/>
</dbReference>
<organism evidence="1 2">
    <name type="scientific">Coccidioides immitis RMSCC 2394</name>
    <dbReference type="NCBI Taxonomy" id="404692"/>
    <lineage>
        <taxon>Eukaryota</taxon>
        <taxon>Fungi</taxon>
        <taxon>Dikarya</taxon>
        <taxon>Ascomycota</taxon>
        <taxon>Pezizomycotina</taxon>
        <taxon>Eurotiomycetes</taxon>
        <taxon>Eurotiomycetidae</taxon>
        <taxon>Onygenales</taxon>
        <taxon>Onygenaceae</taxon>
        <taxon>Coccidioides</taxon>
    </lineage>
</organism>
<dbReference type="EMBL" id="DS028093">
    <property type="protein sequence ID" value="KMP00438.1"/>
    <property type="molecule type" value="Genomic_DNA"/>
</dbReference>
<reference evidence="2" key="1">
    <citation type="journal article" date="2010" name="Genome Res.">
        <title>Population genomic sequencing of Coccidioides fungi reveals recent hybridization and transposon control.</title>
        <authorList>
            <person name="Neafsey D.E."/>
            <person name="Barker B.M."/>
            <person name="Sharpton T.J."/>
            <person name="Stajich J.E."/>
            <person name="Park D.J."/>
            <person name="Whiston E."/>
            <person name="Hung C.-Y."/>
            <person name="McMahan C."/>
            <person name="White J."/>
            <person name="Sykes S."/>
            <person name="Heiman D."/>
            <person name="Young S."/>
            <person name="Zeng Q."/>
            <person name="Abouelleil A."/>
            <person name="Aftuck L."/>
            <person name="Bessette D."/>
            <person name="Brown A."/>
            <person name="FitzGerald M."/>
            <person name="Lui A."/>
            <person name="Macdonald J.P."/>
            <person name="Priest M."/>
            <person name="Orbach M.J."/>
            <person name="Galgiani J.N."/>
            <person name="Kirkland T.N."/>
            <person name="Cole G.T."/>
            <person name="Birren B.W."/>
            <person name="Henn M.R."/>
            <person name="Taylor J.W."/>
            <person name="Rounsley S.D."/>
        </authorList>
    </citation>
    <scope>NUCLEOTIDE SEQUENCE [LARGE SCALE GENOMIC DNA]</scope>
    <source>
        <strain evidence="2">RMSCC 2394</strain>
    </source>
</reference>
<sequence>MATCSSVSLRRKACQSPDFSIGSILTLDRLARKSSVFQLLYWRETMPTHQRQNKSYFHTTEQKMAIFPFFFQPFGSFNNSRTASLFLNSSLKLLNGCGVGHQEQLSVVLVTLTLSLFTSRWVPLQDEAEDDHRVSTTRQCA</sequence>
<dbReference type="AlphaFoldDB" id="A0A0J6Y1E3"/>
<gene>
    <name evidence="1" type="ORF">CIRG_00580</name>
</gene>
<proteinExistence type="predicted"/>